<dbReference type="EMBL" id="JBHSGA010000003">
    <property type="protein sequence ID" value="MFC4525127.1"/>
    <property type="molecule type" value="Genomic_DNA"/>
</dbReference>
<dbReference type="Proteomes" id="UP001595961">
    <property type="component" value="Unassembled WGS sequence"/>
</dbReference>
<evidence type="ECO:0000313" key="2">
    <source>
        <dbReference type="Proteomes" id="UP001595961"/>
    </source>
</evidence>
<dbReference type="RefSeq" id="WP_266149965.1">
    <property type="nucleotide sequence ID" value="NZ_CP064028.1"/>
</dbReference>
<evidence type="ECO:0000313" key="1">
    <source>
        <dbReference type="EMBL" id="MFC4525127.1"/>
    </source>
</evidence>
<comment type="caution">
    <text evidence="1">The sequence shown here is derived from an EMBL/GenBank/DDBJ whole genome shotgun (WGS) entry which is preliminary data.</text>
</comment>
<sequence>MKSKGLVLATVGIIIVVGFIVQRSYSSSVRPDRNPDPQKNALPADALQFKPIDRASYDLGFAAGKSATNAAQKPADWVSYWIGYGEEKRAEGDTPPRTGSFADLLHEDQRCVQGEVLTLRESTYAKTKDASGNTFLCNRFTVLPSHN</sequence>
<organism evidence="1 2">
    <name type="scientific">Dyella halodurans</name>
    <dbReference type="NCBI Taxonomy" id="1920171"/>
    <lineage>
        <taxon>Bacteria</taxon>
        <taxon>Pseudomonadati</taxon>
        <taxon>Pseudomonadota</taxon>
        <taxon>Gammaproteobacteria</taxon>
        <taxon>Lysobacterales</taxon>
        <taxon>Rhodanobacteraceae</taxon>
        <taxon>Dyella</taxon>
    </lineage>
</organism>
<reference evidence="2" key="1">
    <citation type="journal article" date="2019" name="Int. J. Syst. Evol. Microbiol.">
        <title>The Global Catalogue of Microorganisms (GCM) 10K type strain sequencing project: providing services to taxonomists for standard genome sequencing and annotation.</title>
        <authorList>
            <consortium name="The Broad Institute Genomics Platform"/>
            <consortium name="The Broad Institute Genome Sequencing Center for Infectious Disease"/>
            <person name="Wu L."/>
            <person name="Ma J."/>
        </authorList>
    </citation>
    <scope>NUCLEOTIDE SEQUENCE [LARGE SCALE GENOMIC DNA]</scope>
    <source>
        <strain evidence="2">CCM 4481</strain>
    </source>
</reference>
<protein>
    <submittedName>
        <fullName evidence="1">Uncharacterized protein</fullName>
    </submittedName>
</protein>
<accession>A0ABV9BWX1</accession>
<name>A0ABV9BWX1_9GAMM</name>
<gene>
    <name evidence="1" type="ORF">ACFO5W_00640</name>
</gene>
<keyword evidence="2" id="KW-1185">Reference proteome</keyword>
<proteinExistence type="predicted"/>